<evidence type="ECO:0000313" key="12">
    <source>
        <dbReference type="EMBL" id="RKX70358.1"/>
    </source>
</evidence>
<feature type="binding site" evidence="10">
    <location>
        <position position="176"/>
    </location>
    <ligand>
        <name>substrate</name>
    </ligand>
</feature>
<comment type="catalytic activity">
    <reaction evidence="10">
        <text>ITP + H2O = IMP + diphosphate + H(+)</text>
        <dbReference type="Rhea" id="RHEA:29399"/>
        <dbReference type="ChEBI" id="CHEBI:15377"/>
        <dbReference type="ChEBI" id="CHEBI:15378"/>
        <dbReference type="ChEBI" id="CHEBI:33019"/>
        <dbReference type="ChEBI" id="CHEBI:58053"/>
        <dbReference type="ChEBI" id="CHEBI:61402"/>
        <dbReference type="EC" id="3.6.1.66"/>
    </reaction>
</comment>
<sequence length="200" mass="22340">MRIVAATNNKDKINEIGKVLENSQIELLTLKNINFTDEIIEDGDTLEENAIKKTLTIFDFAGIQCFADDTGLFVDLLNGLPGVHSARFAGEKASYADNVEKLIKELSLCSSNEKWQAHFRTVIAYLDSNRSFKLFEGITEGYIIRKPYGKGGFGYDPVFEVENTGRTYAEMGLEEKNSVSHRGKALRNFLSYLRGVAQPG</sequence>
<evidence type="ECO:0000256" key="5">
    <source>
        <dbReference type="ARBA" id="ARBA00022801"/>
    </source>
</evidence>
<comment type="catalytic activity">
    <reaction evidence="9 10">
        <text>XTP + H2O = XMP + diphosphate + H(+)</text>
        <dbReference type="Rhea" id="RHEA:28610"/>
        <dbReference type="ChEBI" id="CHEBI:15377"/>
        <dbReference type="ChEBI" id="CHEBI:15378"/>
        <dbReference type="ChEBI" id="CHEBI:33019"/>
        <dbReference type="ChEBI" id="CHEBI:57464"/>
        <dbReference type="ChEBI" id="CHEBI:61314"/>
        <dbReference type="EC" id="3.6.1.66"/>
    </reaction>
</comment>
<dbReference type="AlphaFoldDB" id="A0A660SHV9"/>
<dbReference type="GO" id="GO:0036222">
    <property type="term" value="F:XTP diphosphatase activity"/>
    <property type="evidence" value="ECO:0007669"/>
    <property type="project" value="UniProtKB-UniRule"/>
</dbReference>
<dbReference type="GO" id="GO:0017111">
    <property type="term" value="F:ribonucleoside triphosphate phosphatase activity"/>
    <property type="evidence" value="ECO:0007669"/>
    <property type="project" value="InterPro"/>
</dbReference>
<dbReference type="GO" id="GO:0005829">
    <property type="term" value="C:cytosol"/>
    <property type="evidence" value="ECO:0007669"/>
    <property type="project" value="TreeGrafter"/>
</dbReference>
<keyword evidence="4 10" id="KW-0547">Nucleotide-binding</keyword>
<feature type="binding site" evidence="10">
    <location>
        <begin position="153"/>
        <end position="156"/>
    </location>
    <ligand>
        <name>substrate</name>
    </ligand>
</feature>
<protein>
    <recommendedName>
        <fullName evidence="10">dITP/XTP pyrophosphatase</fullName>
        <ecNumber evidence="10">3.6.1.66</ecNumber>
    </recommendedName>
    <alternativeName>
        <fullName evidence="10">Non-canonical purine NTP pyrophosphatase</fullName>
    </alternativeName>
    <alternativeName>
        <fullName evidence="10">Non-standard purine NTP pyrophosphatase</fullName>
    </alternativeName>
    <alternativeName>
        <fullName evidence="10">Nucleoside-triphosphate diphosphatase</fullName>
    </alternativeName>
    <alternativeName>
        <fullName evidence="10">Nucleoside-triphosphate pyrophosphatase</fullName>
        <shortName evidence="10">NTPase</shortName>
    </alternativeName>
</protein>
<feature type="binding site" evidence="10">
    <location>
        <position position="70"/>
    </location>
    <ligand>
        <name>substrate</name>
    </ligand>
</feature>
<proteinExistence type="inferred from homology"/>
<keyword evidence="5 10" id="KW-0378">Hydrolase</keyword>
<dbReference type="FunFam" id="3.90.950.10:FF:000001">
    <property type="entry name" value="dITP/XTP pyrophosphatase"/>
    <property type="match status" value="1"/>
</dbReference>
<evidence type="ECO:0000256" key="7">
    <source>
        <dbReference type="ARBA" id="ARBA00023080"/>
    </source>
</evidence>
<organism evidence="12 13">
    <name type="scientific">candidate division TA06 bacterium</name>
    <dbReference type="NCBI Taxonomy" id="2250710"/>
    <lineage>
        <taxon>Bacteria</taxon>
        <taxon>Bacteria division TA06</taxon>
    </lineage>
</organism>
<dbReference type="InterPro" id="IPR002637">
    <property type="entry name" value="RdgB/HAM1"/>
</dbReference>
<dbReference type="Proteomes" id="UP000271125">
    <property type="component" value="Unassembled WGS sequence"/>
</dbReference>
<comment type="similarity">
    <text evidence="1 10 11">Belongs to the HAM1 NTPase family.</text>
</comment>
<dbReference type="EC" id="3.6.1.66" evidence="10"/>
<dbReference type="Gene3D" id="3.90.950.10">
    <property type="match status" value="1"/>
</dbReference>
<dbReference type="NCBIfam" id="TIGR00042">
    <property type="entry name" value="RdgB/HAM1 family non-canonical purine NTP pyrophosphatase"/>
    <property type="match status" value="1"/>
</dbReference>
<comment type="caution">
    <text evidence="12">The sequence shown here is derived from an EMBL/GenBank/DDBJ whole genome shotgun (WGS) entry which is preliminary data.</text>
</comment>
<dbReference type="InterPro" id="IPR020922">
    <property type="entry name" value="dITP/XTP_pyrophosphatase"/>
</dbReference>
<feature type="active site" description="Proton acceptor" evidence="10">
    <location>
        <position position="69"/>
    </location>
</feature>
<evidence type="ECO:0000256" key="8">
    <source>
        <dbReference type="ARBA" id="ARBA00051875"/>
    </source>
</evidence>
<dbReference type="EMBL" id="QNBD01000139">
    <property type="protein sequence ID" value="RKX70358.1"/>
    <property type="molecule type" value="Genomic_DNA"/>
</dbReference>
<dbReference type="HAMAP" id="MF_01405">
    <property type="entry name" value="Non_canon_purine_NTPase"/>
    <property type="match status" value="1"/>
</dbReference>
<dbReference type="GO" id="GO:0000166">
    <property type="term" value="F:nucleotide binding"/>
    <property type="evidence" value="ECO:0007669"/>
    <property type="project" value="UniProtKB-KW"/>
</dbReference>
<comment type="subunit">
    <text evidence="2 10">Homodimer.</text>
</comment>
<evidence type="ECO:0000256" key="9">
    <source>
        <dbReference type="ARBA" id="ARBA00052017"/>
    </source>
</evidence>
<name>A0A660SHV9_UNCT6</name>
<evidence type="ECO:0000256" key="1">
    <source>
        <dbReference type="ARBA" id="ARBA00008023"/>
    </source>
</evidence>
<evidence type="ECO:0000256" key="4">
    <source>
        <dbReference type="ARBA" id="ARBA00022741"/>
    </source>
</evidence>
<gene>
    <name evidence="12" type="primary">rdgB</name>
    <name evidence="12" type="ORF">DRP43_03470</name>
</gene>
<comment type="catalytic activity">
    <reaction evidence="8 10">
        <text>dITP + H2O = dIMP + diphosphate + H(+)</text>
        <dbReference type="Rhea" id="RHEA:28342"/>
        <dbReference type="ChEBI" id="CHEBI:15377"/>
        <dbReference type="ChEBI" id="CHEBI:15378"/>
        <dbReference type="ChEBI" id="CHEBI:33019"/>
        <dbReference type="ChEBI" id="CHEBI:61194"/>
        <dbReference type="ChEBI" id="CHEBI:61382"/>
        <dbReference type="EC" id="3.6.1.66"/>
    </reaction>
</comment>
<keyword evidence="7 10" id="KW-0546">Nucleotide metabolism</keyword>
<comment type="caution">
    <text evidence="10">Lacks conserved residue(s) required for the propagation of feature annotation.</text>
</comment>
<evidence type="ECO:0000256" key="3">
    <source>
        <dbReference type="ARBA" id="ARBA00022723"/>
    </source>
</evidence>
<dbReference type="InterPro" id="IPR029001">
    <property type="entry name" value="ITPase-like_fam"/>
</dbReference>
<dbReference type="GO" id="GO:0036220">
    <property type="term" value="F:ITP diphosphatase activity"/>
    <property type="evidence" value="ECO:0007669"/>
    <property type="project" value="UniProtKB-UniRule"/>
</dbReference>
<evidence type="ECO:0000313" key="13">
    <source>
        <dbReference type="Proteomes" id="UP000271125"/>
    </source>
</evidence>
<accession>A0A660SHV9</accession>
<dbReference type="GO" id="GO:0009146">
    <property type="term" value="P:purine nucleoside triphosphate catabolic process"/>
    <property type="evidence" value="ECO:0007669"/>
    <property type="project" value="UniProtKB-UniRule"/>
</dbReference>
<evidence type="ECO:0000256" key="6">
    <source>
        <dbReference type="ARBA" id="ARBA00022842"/>
    </source>
</evidence>
<feature type="binding site" evidence="10">
    <location>
        <position position="69"/>
    </location>
    <ligand>
        <name>Mg(2+)</name>
        <dbReference type="ChEBI" id="CHEBI:18420"/>
    </ligand>
</feature>
<evidence type="ECO:0000256" key="2">
    <source>
        <dbReference type="ARBA" id="ARBA00011738"/>
    </source>
</evidence>
<feature type="binding site" evidence="10">
    <location>
        <begin position="7"/>
        <end position="12"/>
    </location>
    <ligand>
        <name>substrate</name>
    </ligand>
</feature>
<evidence type="ECO:0000256" key="10">
    <source>
        <dbReference type="HAMAP-Rule" id="MF_01405"/>
    </source>
</evidence>
<dbReference type="GO" id="GO:0035870">
    <property type="term" value="F:dITP diphosphatase activity"/>
    <property type="evidence" value="ECO:0007669"/>
    <property type="project" value="UniProtKB-UniRule"/>
</dbReference>
<comment type="cofactor">
    <cofactor evidence="10">
        <name>Mg(2+)</name>
        <dbReference type="ChEBI" id="CHEBI:18420"/>
    </cofactor>
    <text evidence="10">Binds 1 Mg(2+) ion per subunit.</text>
</comment>
<dbReference type="GO" id="GO:0046872">
    <property type="term" value="F:metal ion binding"/>
    <property type="evidence" value="ECO:0007669"/>
    <property type="project" value="UniProtKB-KW"/>
</dbReference>
<dbReference type="CDD" id="cd00515">
    <property type="entry name" value="HAM1"/>
    <property type="match status" value="1"/>
</dbReference>
<dbReference type="SUPFAM" id="SSF52972">
    <property type="entry name" value="ITPase-like"/>
    <property type="match status" value="1"/>
</dbReference>
<evidence type="ECO:0000256" key="11">
    <source>
        <dbReference type="RuleBase" id="RU003781"/>
    </source>
</evidence>
<keyword evidence="3 10" id="KW-0479">Metal-binding</keyword>
<dbReference type="PANTHER" id="PTHR11067">
    <property type="entry name" value="INOSINE TRIPHOSPHATE PYROPHOSPHATASE/HAM1 PROTEIN"/>
    <property type="match status" value="1"/>
</dbReference>
<feature type="binding site" evidence="10">
    <location>
        <begin position="181"/>
        <end position="182"/>
    </location>
    <ligand>
        <name>substrate</name>
    </ligand>
</feature>
<reference evidence="12 13" key="1">
    <citation type="submission" date="2018-06" db="EMBL/GenBank/DDBJ databases">
        <title>Extensive metabolic versatility and redundancy in microbially diverse, dynamic hydrothermal sediments.</title>
        <authorList>
            <person name="Dombrowski N."/>
            <person name="Teske A."/>
            <person name="Baker B.J."/>
        </authorList>
    </citation>
    <scope>NUCLEOTIDE SEQUENCE [LARGE SCALE GENOMIC DNA]</scope>
    <source>
        <strain evidence="12">B10_G13</strain>
    </source>
</reference>
<dbReference type="PANTHER" id="PTHR11067:SF9">
    <property type="entry name" value="INOSINE TRIPHOSPHATE PYROPHOSPHATASE"/>
    <property type="match status" value="1"/>
</dbReference>
<dbReference type="GO" id="GO:0009117">
    <property type="term" value="P:nucleotide metabolic process"/>
    <property type="evidence" value="ECO:0007669"/>
    <property type="project" value="UniProtKB-KW"/>
</dbReference>
<comment type="function">
    <text evidence="10">Pyrophosphatase that catalyzes the hydrolysis of nucleoside triphosphates to their monophosphate derivatives, with a high preference for the non-canonical purine nucleotides XTP (xanthosine triphosphate), dITP (deoxyinosine triphosphate) and ITP. Seems to function as a house-cleaning enzyme that removes non-canonical purine nucleotides from the nucleotide pool, thus preventing their incorporation into DNA/RNA and avoiding chromosomal lesions.</text>
</comment>
<keyword evidence="6 10" id="KW-0460">Magnesium</keyword>
<dbReference type="Pfam" id="PF01725">
    <property type="entry name" value="Ham1p_like"/>
    <property type="match status" value="1"/>
</dbReference>